<sequence length="299" mass="31042">MTTTPTRRRLRRAALGLLAATTLALAPAHAFAKGGEPGDDNGGGGGGGTSAAGDFAVTVNGKTYNPAPGRDVKLQDLAVSGRVAVNGVNLRFSIDSATLGVYDYTLTGAPSPERMVTSPTVVFASKVPSLTAAQLRSPRLSRLEVRDDNLVAIFTTSAGKLKIQAKDAPQGGIFQMEPEFGTNVTIEHKLGPTLFYFVNSYTGKINFGNGQDAVATGPDAHRMLLGKDSPQVATKLYQDGTTTRWSVASGGRMGGVLGEDAIELSQGATNCTSQCQAQNQIRGSVPVPPDPQNPTPIGG</sequence>
<proteinExistence type="predicted"/>
<feature type="signal peptide" evidence="1">
    <location>
        <begin position="1"/>
        <end position="32"/>
    </location>
</feature>
<keyword evidence="3" id="KW-1185">Reference proteome</keyword>
<accession>A0ABP9PBT3</accession>
<dbReference type="InterPro" id="IPR006311">
    <property type="entry name" value="TAT_signal"/>
</dbReference>
<keyword evidence="1" id="KW-0732">Signal</keyword>
<dbReference type="PROSITE" id="PS51318">
    <property type="entry name" value="TAT"/>
    <property type="match status" value="1"/>
</dbReference>
<dbReference type="RefSeq" id="WP_345454367.1">
    <property type="nucleotide sequence ID" value="NZ_BAABKG010000001.1"/>
</dbReference>
<reference evidence="3" key="1">
    <citation type="journal article" date="2019" name="Int. J. Syst. Evol. Microbiol.">
        <title>The Global Catalogue of Microorganisms (GCM) 10K type strain sequencing project: providing services to taxonomists for standard genome sequencing and annotation.</title>
        <authorList>
            <consortium name="The Broad Institute Genomics Platform"/>
            <consortium name="The Broad Institute Genome Sequencing Center for Infectious Disease"/>
            <person name="Wu L."/>
            <person name="Ma J."/>
        </authorList>
    </citation>
    <scope>NUCLEOTIDE SEQUENCE [LARGE SCALE GENOMIC DNA]</scope>
    <source>
        <strain evidence="3">JCM 18459</strain>
    </source>
</reference>
<organism evidence="2 3">
    <name type="scientific">Nocardioides marinquilinus</name>
    <dbReference type="NCBI Taxonomy" id="1210400"/>
    <lineage>
        <taxon>Bacteria</taxon>
        <taxon>Bacillati</taxon>
        <taxon>Actinomycetota</taxon>
        <taxon>Actinomycetes</taxon>
        <taxon>Propionibacteriales</taxon>
        <taxon>Nocardioidaceae</taxon>
        <taxon>Nocardioides</taxon>
    </lineage>
</organism>
<name>A0ABP9PBT3_9ACTN</name>
<gene>
    <name evidence="2" type="ORF">GCM10023340_05900</name>
</gene>
<dbReference type="Proteomes" id="UP001500221">
    <property type="component" value="Unassembled WGS sequence"/>
</dbReference>
<evidence type="ECO:0000313" key="3">
    <source>
        <dbReference type="Proteomes" id="UP001500221"/>
    </source>
</evidence>
<evidence type="ECO:0000313" key="2">
    <source>
        <dbReference type="EMBL" id="GAA5142433.1"/>
    </source>
</evidence>
<protein>
    <submittedName>
        <fullName evidence="2">Uncharacterized protein</fullName>
    </submittedName>
</protein>
<evidence type="ECO:0000256" key="1">
    <source>
        <dbReference type="SAM" id="SignalP"/>
    </source>
</evidence>
<dbReference type="EMBL" id="BAABKG010000001">
    <property type="protein sequence ID" value="GAA5142433.1"/>
    <property type="molecule type" value="Genomic_DNA"/>
</dbReference>
<comment type="caution">
    <text evidence="2">The sequence shown here is derived from an EMBL/GenBank/DDBJ whole genome shotgun (WGS) entry which is preliminary data.</text>
</comment>
<feature type="chain" id="PRO_5045870851" evidence="1">
    <location>
        <begin position="33"/>
        <end position="299"/>
    </location>
</feature>